<gene>
    <name evidence="2" type="ORF">Q9K01_05105</name>
</gene>
<keyword evidence="3" id="KW-1185">Reference proteome</keyword>
<reference evidence="2 3" key="1">
    <citation type="submission" date="2023-08" db="EMBL/GenBank/DDBJ databases">
        <title>genomic of DY56.</title>
        <authorList>
            <person name="Wang Y."/>
        </authorList>
    </citation>
    <scope>NUCLEOTIDE SEQUENCE [LARGE SCALE GENOMIC DNA]</scope>
    <source>
        <strain evidence="2 3">DY56-A-20</strain>
    </source>
</reference>
<dbReference type="RefSeq" id="WP_305929102.1">
    <property type="nucleotide sequence ID" value="NZ_JAVAIL010000001.1"/>
</dbReference>
<evidence type="ECO:0000256" key="1">
    <source>
        <dbReference type="SAM" id="SignalP"/>
    </source>
</evidence>
<name>A0ABT9H6Q7_9SPHN</name>
<keyword evidence="1" id="KW-0732">Signal</keyword>
<organism evidence="2 3">
    <name type="scientific">Qipengyuania benthica</name>
    <dbReference type="NCBI Taxonomy" id="3067651"/>
    <lineage>
        <taxon>Bacteria</taxon>
        <taxon>Pseudomonadati</taxon>
        <taxon>Pseudomonadota</taxon>
        <taxon>Alphaproteobacteria</taxon>
        <taxon>Sphingomonadales</taxon>
        <taxon>Erythrobacteraceae</taxon>
        <taxon>Qipengyuania</taxon>
    </lineage>
</organism>
<comment type="caution">
    <text evidence="2">The sequence shown here is derived from an EMBL/GenBank/DDBJ whole genome shotgun (WGS) entry which is preliminary data.</text>
</comment>
<accession>A0ABT9H6Q7</accession>
<proteinExistence type="predicted"/>
<evidence type="ECO:0000313" key="2">
    <source>
        <dbReference type="EMBL" id="MDP4539001.1"/>
    </source>
</evidence>
<feature type="chain" id="PRO_5045173407" evidence="1">
    <location>
        <begin position="29"/>
        <end position="201"/>
    </location>
</feature>
<dbReference type="Proteomes" id="UP001235664">
    <property type="component" value="Unassembled WGS sequence"/>
</dbReference>
<sequence>MAPKLARVIATGLALTLGVSLPSGSALARDLKLTEPGIPYAYLYGACVFEPSASRAADCDEVRKAIESEAEITFDEWHRGSWLRLGRQFARALDLIDAEAAELAAAEASVPAPIISYMHCLGKSISNDPSFIEGSSADYISIEPACADRVDAENGGSDEWRGHYLYHRLRREGRVLNSAQRAPSTLTYRYGLLDLRRLDEG</sequence>
<protein>
    <submittedName>
        <fullName evidence="2">Uncharacterized protein</fullName>
    </submittedName>
</protein>
<dbReference type="EMBL" id="JAVAIL010000001">
    <property type="protein sequence ID" value="MDP4539001.1"/>
    <property type="molecule type" value="Genomic_DNA"/>
</dbReference>
<evidence type="ECO:0000313" key="3">
    <source>
        <dbReference type="Proteomes" id="UP001235664"/>
    </source>
</evidence>
<feature type="signal peptide" evidence="1">
    <location>
        <begin position="1"/>
        <end position="28"/>
    </location>
</feature>